<sequence length="117" mass="13609">MADKASNYATHKAMTREELGDSTKCVKIISKDKDGEKIKPVVEIDKEKINEDLKYAGYNLMVTSELDMEPLQVYQTYHCLWKIEESFRITKSYLDARPVYVQKKEQSMAFFNLCKAL</sequence>
<dbReference type="InterPro" id="IPR012337">
    <property type="entry name" value="RNaseH-like_sf"/>
</dbReference>
<keyword evidence="2" id="KW-1185">Reference proteome</keyword>
<organism evidence="1 2">
    <name type="scientific">Blautia intestinihominis</name>
    <dbReference type="NCBI Taxonomy" id="3133152"/>
    <lineage>
        <taxon>Bacteria</taxon>
        <taxon>Bacillati</taxon>
        <taxon>Bacillota</taxon>
        <taxon>Clostridia</taxon>
        <taxon>Lachnospirales</taxon>
        <taxon>Lachnospiraceae</taxon>
        <taxon>Blautia</taxon>
    </lineage>
</organism>
<comment type="caution">
    <text evidence="1">The sequence shown here is derived from an EMBL/GenBank/DDBJ whole genome shotgun (WGS) entry which is preliminary data.</text>
</comment>
<reference evidence="1 2" key="1">
    <citation type="submission" date="2024-03" db="EMBL/GenBank/DDBJ databases">
        <title>Human intestinal bacterial collection.</title>
        <authorList>
            <person name="Pauvert C."/>
            <person name="Hitch T.C.A."/>
            <person name="Clavel T."/>
        </authorList>
    </citation>
    <scope>NUCLEOTIDE SEQUENCE [LARGE SCALE GENOMIC DNA]</scope>
    <source>
        <strain evidence="1 2">CLA-AA-H95</strain>
    </source>
</reference>
<dbReference type="SUPFAM" id="SSF53098">
    <property type="entry name" value="Ribonuclease H-like"/>
    <property type="match status" value="1"/>
</dbReference>
<dbReference type="Proteomes" id="UP001446032">
    <property type="component" value="Unassembled WGS sequence"/>
</dbReference>
<proteinExistence type="predicted"/>
<dbReference type="EMBL" id="JBBMEI010000005">
    <property type="protein sequence ID" value="MEQ2357324.1"/>
    <property type="molecule type" value="Genomic_DNA"/>
</dbReference>
<name>A0ABV1AGN8_9FIRM</name>
<evidence type="ECO:0000313" key="1">
    <source>
        <dbReference type="EMBL" id="MEQ2357324.1"/>
    </source>
</evidence>
<protein>
    <recommendedName>
        <fullName evidence="3">Transposase IS4-like domain-containing protein</fullName>
    </recommendedName>
</protein>
<accession>A0ABV1AGN8</accession>
<evidence type="ECO:0000313" key="2">
    <source>
        <dbReference type="Proteomes" id="UP001446032"/>
    </source>
</evidence>
<evidence type="ECO:0008006" key="3">
    <source>
        <dbReference type="Google" id="ProtNLM"/>
    </source>
</evidence>
<gene>
    <name evidence="1" type="ORF">WMO75_03020</name>
</gene>